<keyword evidence="2" id="KW-1185">Reference proteome</keyword>
<dbReference type="RefSeq" id="WP_209455770.1">
    <property type="nucleotide sequence ID" value="NZ_BAAACS010000017.1"/>
</dbReference>
<reference evidence="1 2" key="1">
    <citation type="submission" date="2021-03" db="EMBL/GenBank/DDBJ databases">
        <title>Genomic Encyclopedia of Type Strains, Phase IV (KMG-IV): sequencing the most valuable type-strain genomes for metagenomic binning, comparative biology and taxonomic classification.</title>
        <authorList>
            <person name="Goeker M."/>
        </authorList>
    </citation>
    <scope>NUCLEOTIDE SEQUENCE [LARGE SCALE GENOMIC DNA]</scope>
    <source>
        <strain evidence="1 2">DSM 1289</strain>
    </source>
</reference>
<evidence type="ECO:0000313" key="2">
    <source>
        <dbReference type="Proteomes" id="UP000767291"/>
    </source>
</evidence>
<sequence>MIKIRPHHILCMRAYQGNGYSEEFNINMKKVIKDVDLYNMIYNKNPDISKDTQVELIFGLDSLCCTCPNNLGEECRSQENINSIDKNTIEIFDLKEGVYLYKELEEKVYKNINSDFFDQICSKCEWNISMKCKDFVVSQY</sequence>
<dbReference type="Pfam" id="PF06935">
    <property type="entry name" value="DUF1284"/>
    <property type="match status" value="1"/>
</dbReference>
<dbReference type="EMBL" id="JAGGJX010000001">
    <property type="protein sequence ID" value="MBP1854217.1"/>
    <property type="molecule type" value="Genomic_DNA"/>
</dbReference>
<organism evidence="1 2">
    <name type="scientific">Metaclostridioides mangenotii</name>
    <dbReference type="NCBI Taxonomy" id="1540"/>
    <lineage>
        <taxon>Bacteria</taxon>
        <taxon>Bacillati</taxon>
        <taxon>Bacillota</taxon>
        <taxon>Clostridia</taxon>
        <taxon>Peptostreptococcales</taxon>
        <taxon>Peptostreptococcaceae</taxon>
        <taxon>Metaclostridioides</taxon>
    </lineage>
</organism>
<accession>A0ABS4E8E7</accession>
<dbReference type="InterPro" id="IPR009702">
    <property type="entry name" value="DUF1284"/>
</dbReference>
<name>A0ABS4E8E7_9FIRM</name>
<comment type="caution">
    <text evidence="1">The sequence shown here is derived from an EMBL/GenBank/DDBJ whole genome shotgun (WGS) entry which is preliminary data.</text>
</comment>
<evidence type="ECO:0000313" key="1">
    <source>
        <dbReference type="EMBL" id="MBP1854217.1"/>
    </source>
</evidence>
<protein>
    <recommendedName>
        <fullName evidence="3">DUF1284 domain-containing protein</fullName>
    </recommendedName>
</protein>
<evidence type="ECO:0008006" key="3">
    <source>
        <dbReference type="Google" id="ProtNLM"/>
    </source>
</evidence>
<dbReference type="Proteomes" id="UP000767291">
    <property type="component" value="Unassembled WGS sequence"/>
</dbReference>
<gene>
    <name evidence="1" type="ORF">J2Z43_000607</name>
</gene>
<proteinExistence type="predicted"/>